<dbReference type="Proteomes" id="UP000824120">
    <property type="component" value="Chromosome 10"/>
</dbReference>
<dbReference type="EMBL" id="JACXVP010000010">
    <property type="protein sequence ID" value="KAG5578730.1"/>
    <property type="molecule type" value="Genomic_DNA"/>
</dbReference>
<comment type="caution">
    <text evidence="1">The sequence shown here is derived from an EMBL/GenBank/DDBJ whole genome shotgun (WGS) entry which is preliminary data.</text>
</comment>
<protein>
    <submittedName>
        <fullName evidence="1">Uncharacterized protein</fullName>
    </submittedName>
</protein>
<evidence type="ECO:0000313" key="1">
    <source>
        <dbReference type="EMBL" id="KAG5578730.1"/>
    </source>
</evidence>
<name>A0A9J5WSQ1_SOLCO</name>
<proteinExistence type="predicted"/>
<dbReference type="AlphaFoldDB" id="A0A9J5WSQ1"/>
<reference evidence="1 2" key="1">
    <citation type="submission" date="2020-09" db="EMBL/GenBank/DDBJ databases">
        <title>De no assembly of potato wild relative species, Solanum commersonii.</title>
        <authorList>
            <person name="Cho K."/>
        </authorList>
    </citation>
    <scope>NUCLEOTIDE SEQUENCE [LARGE SCALE GENOMIC DNA]</scope>
    <source>
        <strain evidence="1">LZ3.2</strain>
        <tissue evidence="1">Leaf</tissue>
    </source>
</reference>
<keyword evidence="2" id="KW-1185">Reference proteome</keyword>
<gene>
    <name evidence="1" type="ORF">H5410_049357</name>
</gene>
<evidence type="ECO:0000313" key="2">
    <source>
        <dbReference type="Proteomes" id="UP000824120"/>
    </source>
</evidence>
<sequence>MDLFIQVIFSGKRTEFYVINSRFNLNPPSVAAVPGGRLTSITGPQPLNFNIPIIPTFVNCN</sequence>
<accession>A0A9J5WSQ1</accession>
<organism evidence="1 2">
    <name type="scientific">Solanum commersonii</name>
    <name type="common">Commerson's wild potato</name>
    <name type="synonym">Commerson's nightshade</name>
    <dbReference type="NCBI Taxonomy" id="4109"/>
    <lineage>
        <taxon>Eukaryota</taxon>
        <taxon>Viridiplantae</taxon>
        <taxon>Streptophyta</taxon>
        <taxon>Embryophyta</taxon>
        <taxon>Tracheophyta</taxon>
        <taxon>Spermatophyta</taxon>
        <taxon>Magnoliopsida</taxon>
        <taxon>eudicotyledons</taxon>
        <taxon>Gunneridae</taxon>
        <taxon>Pentapetalae</taxon>
        <taxon>asterids</taxon>
        <taxon>lamiids</taxon>
        <taxon>Solanales</taxon>
        <taxon>Solanaceae</taxon>
        <taxon>Solanoideae</taxon>
        <taxon>Solaneae</taxon>
        <taxon>Solanum</taxon>
    </lineage>
</organism>